<dbReference type="EMBL" id="JAMKFB020000006">
    <property type="protein sequence ID" value="KAL0191362.1"/>
    <property type="molecule type" value="Genomic_DNA"/>
</dbReference>
<name>A0ABD0QYQ9_CIRMR</name>
<feature type="compositionally biased region" description="Low complexity" evidence="1">
    <location>
        <begin position="21"/>
        <end position="36"/>
    </location>
</feature>
<sequence length="51" mass="5370">VTTKGAGLNPNAKVWQEVSAPTTQAPEAATEVATETCHWPQADTVSTEESE</sequence>
<accession>A0ABD0QYQ9</accession>
<gene>
    <name evidence="2" type="ORF">M9458_014060</name>
</gene>
<feature type="non-terminal residue" evidence="2">
    <location>
        <position position="1"/>
    </location>
</feature>
<feature type="non-terminal residue" evidence="2">
    <location>
        <position position="51"/>
    </location>
</feature>
<reference evidence="2 3" key="1">
    <citation type="submission" date="2024-05" db="EMBL/GenBank/DDBJ databases">
        <title>Genome sequencing and assembly of Indian major carp, Cirrhinus mrigala (Hamilton, 1822).</title>
        <authorList>
            <person name="Mohindra V."/>
            <person name="Chowdhury L.M."/>
            <person name="Lal K."/>
            <person name="Jena J.K."/>
        </authorList>
    </citation>
    <scope>NUCLEOTIDE SEQUENCE [LARGE SCALE GENOMIC DNA]</scope>
    <source>
        <strain evidence="2">CM1030</strain>
        <tissue evidence="2">Blood</tissue>
    </source>
</reference>
<feature type="region of interest" description="Disordered" evidence="1">
    <location>
        <begin position="21"/>
        <end position="51"/>
    </location>
</feature>
<comment type="caution">
    <text evidence="2">The sequence shown here is derived from an EMBL/GenBank/DDBJ whole genome shotgun (WGS) entry which is preliminary data.</text>
</comment>
<keyword evidence="3" id="KW-1185">Reference proteome</keyword>
<protein>
    <submittedName>
        <fullName evidence="2">Uncharacterized protein</fullName>
    </submittedName>
</protein>
<dbReference type="Proteomes" id="UP001529510">
    <property type="component" value="Unassembled WGS sequence"/>
</dbReference>
<evidence type="ECO:0000256" key="1">
    <source>
        <dbReference type="SAM" id="MobiDB-lite"/>
    </source>
</evidence>
<proteinExistence type="predicted"/>
<dbReference type="AlphaFoldDB" id="A0ABD0QYQ9"/>
<evidence type="ECO:0000313" key="3">
    <source>
        <dbReference type="Proteomes" id="UP001529510"/>
    </source>
</evidence>
<evidence type="ECO:0000313" key="2">
    <source>
        <dbReference type="EMBL" id="KAL0191362.1"/>
    </source>
</evidence>
<organism evidence="2 3">
    <name type="scientific">Cirrhinus mrigala</name>
    <name type="common">Mrigala</name>
    <dbReference type="NCBI Taxonomy" id="683832"/>
    <lineage>
        <taxon>Eukaryota</taxon>
        <taxon>Metazoa</taxon>
        <taxon>Chordata</taxon>
        <taxon>Craniata</taxon>
        <taxon>Vertebrata</taxon>
        <taxon>Euteleostomi</taxon>
        <taxon>Actinopterygii</taxon>
        <taxon>Neopterygii</taxon>
        <taxon>Teleostei</taxon>
        <taxon>Ostariophysi</taxon>
        <taxon>Cypriniformes</taxon>
        <taxon>Cyprinidae</taxon>
        <taxon>Labeoninae</taxon>
        <taxon>Labeonini</taxon>
        <taxon>Cirrhinus</taxon>
    </lineage>
</organism>